<dbReference type="AlphaFoldDB" id="A0A2G8LJ90"/>
<proteinExistence type="predicted"/>
<name>A0A2G8LJ90_STIJA</name>
<evidence type="ECO:0000313" key="1">
    <source>
        <dbReference type="EMBL" id="PIK60326.1"/>
    </source>
</evidence>
<reference evidence="1 2" key="1">
    <citation type="journal article" date="2017" name="PLoS Biol.">
        <title>The sea cucumber genome provides insights into morphological evolution and visceral regeneration.</title>
        <authorList>
            <person name="Zhang X."/>
            <person name="Sun L."/>
            <person name="Yuan J."/>
            <person name="Sun Y."/>
            <person name="Gao Y."/>
            <person name="Zhang L."/>
            <person name="Li S."/>
            <person name="Dai H."/>
            <person name="Hamel J.F."/>
            <person name="Liu C."/>
            <person name="Yu Y."/>
            <person name="Liu S."/>
            <person name="Lin W."/>
            <person name="Guo K."/>
            <person name="Jin S."/>
            <person name="Xu P."/>
            <person name="Storey K.B."/>
            <person name="Huan P."/>
            <person name="Zhang T."/>
            <person name="Zhou Y."/>
            <person name="Zhang J."/>
            <person name="Lin C."/>
            <person name="Li X."/>
            <person name="Xing L."/>
            <person name="Huo D."/>
            <person name="Sun M."/>
            <person name="Wang L."/>
            <person name="Mercier A."/>
            <person name="Li F."/>
            <person name="Yang H."/>
            <person name="Xiang J."/>
        </authorList>
    </citation>
    <scope>NUCLEOTIDE SEQUENCE [LARGE SCALE GENOMIC DNA]</scope>
    <source>
        <strain evidence="1">Shaxun</strain>
        <tissue evidence="1">Muscle</tissue>
    </source>
</reference>
<keyword evidence="2" id="KW-1185">Reference proteome</keyword>
<gene>
    <name evidence="1" type="ORF">BSL78_02757</name>
</gene>
<accession>A0A2G8LJ90</accession>
<sequence length="265" mass="30614">MSLSLGKREYWNNKLGEQDTQLALAVGLLKYSKKVGSGGSQLEELAFSSYAGIMFYHEFFQDFLAAQYVPERDTEWKWIDAFIKKSTDDATVRLLQFMFGMNHARLDKAVKSLLNEQKMWNNLIICIYEISNLEKRQAIINRMKDEAGRLGVNMNINIEYLDRKHHRVAFTDFCDACNASDVKLRRMKLREECAIDFIKDVTLPSLKFLIFLEMNVNEDQFVSIITSLTDRKCPEILQMFGTMELKGKAKQTVESALNGLDMKSE</sequence>
<dbReference type="Proteomes" id="UP000230750">
    <property type="component" value="Unassembled WGS sequence"/>
</dbReference>
<evidence type="ECO:0000313" key="2">
    <source>
        <dbReference type="Proteomes" id="UP000230750"/>
    </source>
</evidence>
<comment type="caution">
    <text evidence="1">The sequence shown here is derived from an EMBL/GenBank/DDBJ whole genome shotgun (WGS) entry which is preliminary data.</text>
</comment>
<organism evidence="1 2">
    <name type="scientific">Stichopus japonicus</name>
    <name type="common">Sea cucumber</name>
    <dbReference type="NCBI Taxonomy" id="307972"/>
    <lineage>
        <taxon>Eukaryota</taxon>
        <taxon>Metazoa</taxon>
        <taxon>Echinodermata</taxon>
        <taxon>Eleutherozoa</taxon>
        <taxon>Echinozoa</taxon>
        <taxon>Holothuroidea</taxon>
        <taxon>Aspidochirotacea</taxon>
        <taxon>Aspidochirotida</taxon>
        <taxon>Stichopodidae</taxon>
        <taxon>Apostichopus</taxon>
    </lineage>
</organism>
<protein>
    <submittedName>
        <fullName evidence="1">Uncharacterized protein</fullName>
    </submittedName>
</protein>
<dbReference type="EMBL" id="MRZV01000060">
    <property type="protein sequence ID" value="PIK60326.1"/>
    <property type="molecule type" value="Genomic_DNA"/>
</dbReference>